<name>A0A3N6PVB4_9CYAN</name>
<dbReference type="EMBL" id="RCBY01000003">
    <property type="protein sequence ID" value="RQH57461.1"/>
    <property type="molecule type" value="Genomic_DNA"/>
</dbReference>
<sequence>MAQTFNPAQVIAVQEDLVTIKRTSTHARPLIKNEVVYICPQRQTEGRAESRGSNDCNRSISLRYSYTSAGCTMITIYFIHTISMSTITLICI</sequence>
<accession>A0A3N6PVB4</accession>
<dbReference type="OrthoDB" id="9803053at2"/>
<keyword evidence="2" id="KW-1185">Reference proteome</keyword>
<dbReference type="AlphaFoldDB" id="A0A3N6PVB4"/>
<comment type="caution">
    <text evidence="1">The sequence shown here is derived from an EMBL/GenBank/DDBJ whole genome shotgun (WGS) entry which is preliminary data.</text>
</comment>
<evidence type="ECO:0000313" key="1">
    <source>
        <dbReference type="EMBL" id="RQH57461.1"/>
    </source>
</evidence>
<proteinExistence type="predicted"/>
<evidence type="ECO:0000313" key="2">
    <source>
        <dbReference type="Proteomes" id="UP000269154"/>
    </source>
</evidence>
<protein>
    <submittedName>
        <fullName evidence="1">Uncharacterized protein</fullName>
    </submittedName>
</protein>
<dbReference type="Proteomes" id="UP000269154">
    <property type="component" value="Unassembled WGS sequence"/>
</dbReference>
<gene>
    <name evidence="1" type="ORF">D5R40_01190</name>
</gene>
<organism evidence="1 2">
    <name type="scientific">Okeania hirsuta</name>
    <dbReference type="NCBI Taxonomy" id="1458930"/>
    <lineage>
        <taxon>Bacteria</taxon>
        <taxon>Bacillati</taxon>
        <taxon>Cyanobacteriota</taxon>
        <taxon>Cyanophyceae</taxon>
        <taxon>Oscillatoriophycideae</taxon>
        <taxon>Oscillatoriales</taxon>
        <taxon>Microcoleaceae</taxon>
        <taxon>Okeania</taxon>
    </lineage>
</organism>
<reference evidence="1 2" key="1">
    <citation type="journal article" date="2018" name="ACS Chem. Biol.">
        <title>Ketoreductase domain dysfunction expands chemodiversity: malyngamide biosynthesis in the cyanobacterium Okeania hirsuta.</title>
        <authorList>
            <person name="Moss N.A."/>
            <person name="Leao T."/>
            <person name="Rankin M."/>
            <person name="McCullough T.M."/>
            <person name="Qu P."/>
            <person name="Korobeynikov A."/>
            <person name="Smith J.L."/>
            <person name="Gerwick L."/>
            <person name="Gerwick W.H."/>
        </authorList>
    </citation>
    <scope>NUCLEOTIDE SEQUENCE [LARGE SCALE GENOMIC DNA]</scope>
    <source>
        <strain evidence="1 2">PAB10Feb10-1</strain>
    </source>
</reference>